<protein>
    <recommendedName>
        <fullName evidence="2">SprT-like domain-containing protein</fullName>
    </recommendedName>
</protein>
<feature type="region of interest" description="Disordered" evidence="1">
    <location>
        <begin position="76"/>
        <end position="338"/>
    </location>
</feature>
<dbReference type="Proteomes" id="UP000310121">
    <property type="component" value="Unassembled WGS sequence"/>
</dbReference>
<feature type="compositionally biased region" description="Low complexity" evidence="1">
    <location>
        <begin position="106"/>
        <end position="118"/>
    </location>
</feature>
<gene>
    <name evidence="3" type="ORF">D6C90_04188</name>
</gene>
<feature type="compositionally biased region" description="Basic and acidic residues" evidence="1">
    <location>
        <begin position="153"/>
        <end position="163"/>
    </location>
</feature>
<dbReference type="PANTHER" id="PTHR23099">
    <property type="entry name" value="TRANSCRIPTIONAL REGULATOR"/>
    <property type="match status" value="1"/>
</dbReference>
<comment type="caution">
    <text evidence="3">The sequence shown here is derived from an EMBL/GenBank/DDBJ whole genome shotgun (WGS) entry which is preliminary data.</text>
</comment>
<proteinExistence type="predicted"/>
<name>A0A4S9V6Q8_AURPU</name>
<dbReference type="AlphaFoldDB" id="A0A4S9V6Q8"/>
<dbReference type="Pfam" id="PF10263">
    <property type="entry name" value="SprT-like"/>
    <property type="match status" value="1"/>
</dbReference>
<feature type="region of interest" description="Disordered" evidence="1">
    <location>
        <begin position="352"/>
        <end position="395"/>
    </location>
</feature>
<sequence length="660" mass="73503">MIRLKAETASYSVAATTAVCKHDDFLFHSLLVETQPTKEEMAIKMAPSRYFEDSDSDLPELDELISQHVKGLTLNAPKLNASKTTAPRLAPQKSTGRSTKTRSETTKTNAPTKNAAKPRTLSRPLTELKTAPELRRPEPKIQPKPRAQVVQKKAGELLKEPKIRATPHRRARPILVPIEDSESEESQEEVEEQDVEESIYCESDKEDQPPVLAPRATSKPRRRLVAGRRTPDIDSSDSEEDVFHTPPSESARKPSKETFTSKNSDDLTQKLLQLDLDGSDKENDNLAILKFSPPRAARPIMLERPATPPPASPTKSKLVSPSKKKQRIPTPPHAPNFEDFWNAHAVNTWNDEYSPQKPLMSPKKNRKALQDDSDSPSASPKKTTSPTKKTRAAIDAKKDFENKKHKLVEDFFAELDTKITDGKIGELATLTGGVKFIWSKTLNSTAGRANWKRETTKHRNLDGTTSITQKHHASIELAEKVIDDEERLLNVVAHEFCHLANFMVSGIKDQPHGHQFKVWGRKCSEAFSHRGVEVTTKHSYHIDYKYIWTCTNEMCSHEFKRHSKSIDPARQSCGVCRSKLAQTKPAPRKHAGPTTYAAFVKANFAGLKQEMAGAPHKEVMAALGQKYRDAKAKGELNGGTPTGSVDGVTKALEVVVLDSD</sequence>
<reference evidence="3 4" key="1">
    <citation type="submission" date="2018-10" db="EMBL/GenBank/DDBJ databases">
        <title>Fifty Aureobasidium pullulans genomes reveal a recombining polyextremotolerant generalist.</title>
        <authorList>
            <person name="Gostincar C."/>
            <person name="Turk M."/>
            <person name="Zajc J."/>
            <person name="Gunde-Cimerman N."/>
        </authorList>
    </citation>
    <scope>NUCLEOTIDE SEQUENCE [LARGE SCALE GENOMIC DNA]</scope>
    <source>
        <strain evidence="3 4">EXF-3844</strain>
    </source>
</reference>
<dbReference type="SMART" id="SM00731">
    <property type="entry name" value="SprT"/>
    <property type="match status" value="1"/>
</dbReference>
<dbReference type="GO" id="GO:0006950">
    <property type="term" value="P:response to stress"/>
    <property type="evidence" value="ECO:0007669"/>
    <property type="project" value="UniProtKB-ARBA"/>
</dbReference>
<evidence type="ECO:0000256" key="1">
    <source>
        <dbReference type="SAM" id="MobiDB-lite"/>
    </source>
</evidence>
<feature type="compositionally biased region" description="Acidic residues" evidence="1">
    <location>
        <begin position="179"/>
        <end position="199"/>
    </location>
</feature>
<evidence type="ECO:0000313" key="4">
    <source>
        <dbReference type="Proteomes" id="UP000310121"/>
    </source>
</evidence>
<dbReference type="EMBL" id="QZBN01000320">
    <property type="protein sequence ID" value="THZ46705.1"/>
    <property type="molecule type" value="Genomic_DNA"/>
</dbReference>
<accession>A0A4S9V6Q8</accession>
<dbReference type="InterPro" id="IPR006640">
    <property type="entry name" value="SprT-like_domain"/>
</dbReference>
<dbReference type="PANTHER" id="PTHR23099:SF0">
    <property type="entry name" value="GERM CELL NUCLEAR ACIDIC PROTEIN"/>
    <property type="match status" value="1"/>
</dbReference>
<evidence type="ECO:0000313" key="3">
    <source>
        <dbReference type="EMBL" id="THZ46705.1"/>
    </source>
</evidence>
<dbReference type="GO" id="GO:0005634">
    <property type="term" value="C:nucleus"/>
    <property type="evidence" value="ECO:0007669"/>
    <property type="project" value="TreeGrafter"/>
</dbReference>
<feature type="compositionally biased region" description="Basic and acidic residues" evidence="1">
    <location>
        <begin position="130"/>
        <end position="141"/>
    </location>
</feature>
<feature type="domain" description="SprT-like" evidence="2">
    <location>
        <begin position="402"/>
        <end position="583"/>
    </location>
</feature>
<organism evidence="3 4">
    <name type="scientific">Aureobasidium pullulans</name>
    <name type="common">Black yeast</name>
    <name type="synonym">Pullularia pullulans</name>
    <dbReference type="NCBI Taxonomy" id="5580"/>
    <lineage>
        <taxon>Eukaryota</taxon>
        <taxon>Fungi</taxon>
        <taxon>Dikarya</taxon>
        <taxon>Ascomycota</taxon>
        <taxon>Pezizomycotina</taxon>
        <taxon>Dothideomycetes</taxon>
        <taxon>Dothideomycetidae</taxon>
        <taxon>Dothideales</taxon>
        <taxon>Saccotheciaceae</taxon>
        <taxon>Aureobasidium</taxon>
    </lineage>
</organism>
<feature type="compositionally biased region" description="Low complexity" evidence="1">
    <location>
        <begin position="375"/>
        <end position="387"/>
    </location>
</feature>
<evidence type="ECO:0000259" key="2">
    <source>
        <dbReference type="SMART" id="SM00731"/>
    </source>
</evidence>